<proteinExistence type="inferred from homology"/>
<evidence type="ECO:0000256" key="3">
    <source>
        <dbReference type="ARBA" id="ARBA00022475"/>
    </source>
</evidence>
<dbReference type="GO" id="GO:0022857">
    <property type="term" value="F:transmembrane transporter activity"/>
    <property type="evidence" value="ECO:0007669"/>
    <property type="project" value="InterPro"/>
</dbReference>
<keyword evidence="10" id="KW-1185">Reference proteome</keyword>
<keyword evidence="3" id="KW-1003">Cell membrane</keyword>
<organism evidence="9 10">
    <name type="scientific">Flaviflexus salsibiostraticola</name>
    <dbReference type="NCBI Taxonomy" id="1282737"/>
    <lineage>
        <taxon>Bacteria</taxon>
        <taxon>Bacillati</taxon>
        <taxon>Actinomycetota</taxon>
        <taxon>Actinomycetes</taxon>
        <taxon>Actinomycetales</taxon>
        <taxon>Actinomycetaceae</taxon>
        <taxon>Flaviflexus</taxon>
    </lineage>
</organism>
<feature type="transmembrane region" description="Helical" evidence="8">
    <location>
        <begin position="82"/>
        <end position="100"/>
    </location>
</feature>
<gene>
    <name evidence="9" type="ORF">EJO69_07650</name>
</gene>
<comment type="similarity">
    <text evidence="7">Belongs to the drug/metabolite transporter (DMT) superfamily. Small multidrug resistance (SMR) (TC 2.A.7.1) family.</text>
</comment>
<evidence type="ECO:0000256" key="2">
    <source>
        <dbReference type="ARBA" id="ARBA00022448"/>
    </source>
</evidence>
<dbReference type="RefSeq" id="WP_126040721.1">
    <property type="nucleotide sequence ID" value="NZ_CP034438.1"/>
</dbReference>
<protein>
    <submittedName>
        <fullName evidence="9">Multidrug efflux SMR transporter</fullName>
    </submittedName>
</protein>
<evidence type="ECO:0000256" key="4">
    <source>
        <dbReference type="ARBA" id="ARBA00022692"/>
    </source>
</evidence>
<keyword evidence="6 8" id="KW-0472">Membrane</keyword>
<dbReference type="Pfam" id="PF00893">
    <property type="entry name" value="Multi_Drug_Res"/>
    <property type="match status" value="1"/>
</dbReference>
<dbReference type="OrthoDB" id="21828at2"/>
<keyword evidence="5 8" id="KW-1133">Transmembrane helix</keyword>
<evidence type="ECO:0000256" key="7">
    <source>
        <dbReference type="RuleBase" id="RU003942"/>
    </source>
</evidence>
<reference evidence="9 10" key="1">
    <citation type="submission" date="2018-12" db="EMBL/GenBank/DDBJ databases">
        <title>Complete genome sequence of Flaviflexus salsibiostraticola KCTC 33148.</title>
        <authorList>
            <person name="Bae J.-W."/>
        </authorList>
    </citation>
    <scope>NUCLEOTIDE SEQUENCE [LARGE SCALE GENOMIC DNA]</scope>
    <source>
        <strain evidence="9 10">KCTC 33148</strain>
    </source>
</reference>
<dbReference type="InterPro" id="IPR045324">
    <property type="entry name" value="Small_multidrug_res"/>
</dbReference>
<comment type="subcellular location">
    <subcellularLocation>
        <location evidence="1 7">Cell membrane</location>
        <topology evidence="1 7">Multi-pass membrane protein</topology>
    </subcellularLocation>
</comment>
<feature type="transmembrane region" description="Helical" evidence="8">
    <location>
        <begin position="56"/>
        <end position="76"/>
    </location>
</feature>
<name>A0A3Q8WTW7_9ACTO</name>
<sequence length="123" mass="12585">MNWLTLILSGVLEAVWATALGASNGLTVLGPTIVFLIALVISTIGLAIAMKTIPTATAYAVWTGIGASLTVVWAMLTGAEPFSLIRITLIVILIACIMGLKASEGASAQRTTATAVGDNVTGR</sequence>
<evidence type="ECO:0000256" key="5">
    <source>
        <dbReference type="ARBA" id="ARBA00022989"/>
    </source>
</evidence>
<dbReference type="Gene3D" id="1.10.3730.20">
    <property type="match status" value="1"/>
</dbReference>
<evidence type="ECO:0000256" key="8">
    <source>
        <dbReference type="SAM" id="Phobius"/>
    </source>
</evidence>
<dbReference type="GO" id="GO:0005886">
    <property type="term" value="C:plasma membrane"/>
    <property type="evidence" value="ECO:0007669"/>
    <property type="project" value="UniProtKB-SubCell"/>
</dbReference>
<dbReference type="KEGG" id="fsl:EJO69_07650"/>
<evidence type="ECO:0000256" key="1">
    <source>
        <dbReference type="ARBA" id="ARBA00004651"/>
    </source>
</evidence>
<dbReference type="InterPro" id="IPR037185">
    <property type="entry name" value="EmrE-like"/>
</dbReference>
<dbReference type="EMBL" id="CP034438">
    <property type="protein sequence ID" value="AZN30193.1"/>
    <property type="molecule type" value="Genomic_DNA"/>
</dbReference>
<evidence type="ECO:0000313" key="10">
    <source>
        <dbReference type="Proteomes" id="UP000270021"/>
    </source>
</evidence>
<keyword evidence="2" id="KW-0813">Transport</keyword>
<evidence type="ECO:0000313" key="9">
    <source>
        <dbReference type="EMBL" id="AZN30193.1"/>
    </source>
</evidence>
<dbReference type="InterPro" id="IPR000390">
    <property type="entry name" value="Small_drug/metabolite_transptr"/>
</dbReference>
<evidence type="ECO:0000256" key="6">
    <source>
        <dbReference type="ARBA" id="ARBA00023136"/>
    </source>
</evidence>
<dbReference type="Proteomes" id="UP000270021">
    <property type="component" value="Chromosome"/>
</dbReference>
<dbReference type="SUPFAM" id="SSF103481">
    <property type="entry name" value="Multidrug resistance efflux transporter EmrE"/>
    <property type="match status" value="1"/>
</dbReference>
<dbReference type="AlphaFoldDB" id="A0A3Q8WTW7"/>
<keyword evidence="4 7" id="KW-0812">Transmembrane</keyword>
<dbReference type="PANTHER" id="PTHR30561:SF0">
    <property type="entry name" value="GUANIDINIUM EXPORTER"/>
    <property type="match status" value="1"/>
</dbReference>
<feature type="transmembrane region" description="Helical" evidence="8">
    <location>
        <begin position="27"/>
        <end position="49"/>
    </location>
</feature>
<accession>A0A3Q8WTW7</accession>
<dbReference type="PANTHER" id="PTHR30561">
    <property type="entry name" value="SMR FAMILY PROTON-DEPENDENT DRUG EFFLUX TRANSPORTER SUGE"/>
    <property type="match status" value="1"/>
</dbReference>